<protein>
    <submittedName>
        <fullName evidence="2">Uncharacterized protein</fullName>
    </submittedName>
</protein>
<reference evidence="2" key="1">
    <citation type="submission" date="2013-05" db="EMBL/GenBank/DDBJ databases">
        <authorList>
            <person name="Yim A.K.Y."/>
            <person name="Chan T.F."/>
            <person name="Ji K.M."/>
            <person name="Liu X.Y."/>
            <person name="Zhou J.W."/>
            <person name="Li R.Q."/>
            <person name="Yang K.Y."/>
            <person name="Li J."/>
            <person name="Li M."/>
            <person name="Law P.T.W."/>
            <person name="Wu Y.L."/>
            <person name="Cai Z.L."/>
            <person name="Qin H."/>
            <person name="Bao Y."/>
            <person name="Leung R.K.K."/>
            <person name="Ng P.K.S."/>
            <person name="Zou J."/>
            <person name="Zhong X.J."/>
            <person name="Ran P.X."/>
            <person name="Zhong N.S."/>
            <person name="Liu Z.G."/>
            <person name="Tsui S.K.W."/>
        </authorList>
    </citation>
    <scope>NUCLEOTIDE SEQUENCE</scope>
    <source>
        <strain evidence="2">Derf</strain>
        <tissue evidence="2">Whole organism</tissue>
    </source>
</reference>
<keyword evidence="1" id="KW-0812">Transmembrane</keyword>
<feature type="transmembrane region" description="Helical" evidence="1">
    <location>
        <begin position="183"/>
        <end position="200"/>
    </location>
</feature>
<evidence type="ECO:0000256" key="1">
    <source>
        <dbReference type="SAM" id="Phobius"/>
    </source>
</evidence>
<dbReference type="Proteomes" id="UP000790347">
    <property type="component" value="Unassembled WGS sequence"/>
</dbReference>
<dbReference type="AlphaFoldDB" id="A0A922HHX5"/>
<accession>A0A922HHX5</accession>
<evidence type="ECO:0000313" key="3">
    <source>
        <dbReference type="Proteomes" id="UP000790347"/>
    </source>
</evidence>
<keyword evidence="1" id="KW-0472">Membrane</keyword>
<feature type="transmembrane region" description="Helical" evidence="1">
    <location>
        <begin position="368"/>
        <end position="391"/>
    </location>
</feature>
<organism evidence="2 3">
    <name type="scientific">Dermatophagoides farinae</name>
    <name type="common">American house dust mite</name>
    <dbReference type="NCBI Taxonomy" id="6954"/>
    <lineage>
        <taxon>Eukaryota</taxon>
        <taxon>Metazoa</taxon>
        <taxon>Ecdysozoa</taxon>
        <taxon>Arthropoda</taxon>
        <taxon>Chelicerata</taxon>
        <taxon>Arachnida</taxon>
        <taxon>Acari</taxon>
        <taxon>Acariformes</taxon>
        <taxon>Sarcoptiformes</taxon>
        <taxon>Astigmata</taxon>
        <taxon>Psoroptidia</taxon>
        <taxon>Analgoidea</taxon>
        <taxon>Pyroglyphidae</taxon>
        <taxon>Dermatophagoidinae</taxon>
        <taxon>Dermatophagoides</taxon>
    </lineage>
</organism>
<feature type="transmembrane region" description="Helical" evidence="1">
    <location>
        <begin position="134"/>
        <end position="155"/>
    </location>
</feature>
<name>A0A922HHX5_DERFA</name>
<reference evidence="2" key="2">
    <citation type="journal article" date="2022" name="Res Sq">
        <title>Comparative Genomics Reveals Insights into the Divergent Evolution of Astigmatic Mites and Household Pest Adaptations.</title>
        <authorList>
            <person name="Xiong Q."/>
            <person name="Wan A.T.-Y."/>
            <person name="Liu X.-Y."/>
            <person name="Fung C.S.-H."/>
            <person name="Xiao X."/>
            <person name="Malainual N."/>
            <person name="Hou J."/>
            <person name="Wang L."/>
            <person name="Wang M."/>
            <person name="Yang K."/>
            <person name="Cui Y."/>
            <person name="Leung E."/>
            <person name="Nong W."/>
            <person name="Shin S.-K."/>
            <person name="Au S."/>
            <person name="Jeong K.Y."/>
            <person name="Chew F.T."/>
            <person name="Hui J."/>
            <person name="Leung T.F."/>
            <person name="Tungtrongchitr A."/>
            <person name="Zhong N."/>
            <person name="Liu Z."/>
            <person name="Tsui S."/>
        </authorList>
    </citation>
    <scope>NUCLEOTIDE SEQUENCE</scope>
    <source>
        <strain evidence="2">Derf</strain>
        <tissue evidence="2">Whole organism</tissue>
    </source>
</reference>
<proteinExistence type="predicted"/>
<keyword evidence="1" id="KW-1133">Transmembrane helix</keyword>
<feature type="transmembrane region" description="Helical" evidence="1">
    <location>
        <begin position="282"/>
        <end position="302"/>
    </location>
</feature>
<sequence>MIIQRMRQYIYPTNLIRIGDVVQDFFECFKYYVFRLEYSLDDYQNRQIPWTYHTFRRAIWLTLSFWINILIHVYTILEYLWFNLFREILTYKFKVNQLIVKYSHVDDDHLEPEYRRHISCFIHFGNLASNVMNFFIFIALIIFYLLTIYPVLLFYRNDELSLLVLIIFILIITNSLYRIEYMVGQLFVAMKYLLFIIEFFKLQLKRMVTNLQLTIKFGKFSQSHINMRMFWTRFLKEYVQLYYEMAMLNQTISGIYFDIEAISKSAIICGSLFYSKQIQMNVYNTIIVIFFLSPFIYANGLYTRVAQFPLFNQIASRLTIQWLARLQYQKFYKHSIYRSRSLIHDAIKLNLFTQTMSDNRFGISCGQVFFITKFKFVELFLMNFVLILMFYKKFCLL</sequence>
<gene>
    <name evidence="2" type="ORF">DERF_014421</name>
</gene>
<comment type="caution">
    <text evidence="2">The sequence shown here is derived from an EMBL/GenBank/DDBJ whole genome shotgun (WGS) entry which is preliminary data.</text>
</comment>
<keyword evidence="3" id="KW-1185">Reference proteome</keyword>
<feature type="transmembrane region" description="Helical" evidence="1">
    <location>
        <begin position="160"/>
        <end position="177"/>
    </location>
</feature>
<feature type="transmembrane region" description="Helical" evidence="1">
    <location>
        <begin position="58"/>
        <end position="82"/>
    </location>
</feature>
<evidence type="ECO:0000313" key="2">
    <source>
        <dbReference type="EMBL" id="KAH9493683.1"/>
    </source>
</evidence>
<dbReference type="EMBL" id="ASGP02000008">
    <property type="protein sequence ID" value="KAH9493683.1"/>
    <property type="molecule type" value="Genomic_DNA"/>
</dbReference>